<dbReference type="RefSeq" id="WP_111741234.1">
    <property type="nucleotide sequence ID" value="NZ_LR698987.1"/>
</dbReference>
<proteinExistence type="predicted"/>
<dbReference type="KEGG" id="lri:NCTC12151_02854"/>
<dbReference type="InterPro" id="IPR025612">
    <property type="entry name" value="YqjK"/>
</dbReference>
<reference evidence="1 2" key="1">
    <citation type="submission" date="2018-06" db="EMBL/GenBank/DDBJ databases">
        <authorList>
            <consortium name="Pathogen Informatics"/>
            <person name="Doyle S."/>
        </authorList>
    </citation>
    <scope>NUCLEOTIDE SEQUENCE [LARGE SCALE GENOMIC DNA]</scope>
    <source>
        <strain evidence="1 2">NCTC12151</strain>
    </source>
</reference>
<dbReference type="AlphaFoldDB" id="A0A2X4UWB8"/>
<sequence>MNERALQRHLKKAQLLQRIEQQRVQLSNECQNWLDSTQTLDNSWQRARRHPLLVSAGVALVAVYALRHPRRLLRKGQWALFAWRGIDYASQILKKSSF</sequence>
<dbReference type="Proteomes" id="UP000249005">
    <property type="component" value="Chromosome 1"/>
</dbReference>
<dbReference type="EMBL" id="LS483470">
    <property type="protein sequence ID" value="SQI43101.1"/>
    <property type="molecule type" value="Genomic_DNA"/>
</dbReference>
<keyword evidence="2" id="KW-1185">Reference proteome</keyword>
<protein>
    <recommendedName>
        <fullName evidence="3">YqjK-like protein</fullName>
    </recommendedName>
</protein>
<evidence type="ECO:0008006" key="3">
    <source>
        <dbReference type="Google" id="ProtNLM"/>
    </source>
</evidence>
<dbReference type="OrthoDB" id="9952021at2"/>
<gene>
    <name evidence="1" type="ORF">NCTC12151_02854</name>
</gene>
<evidence type="ECO:0000313" key="1">
    <source>
        <dbReference type="EMBL" id="SQI43101.1"/>
    </source>
</evidence>
<evidence type="ECO:0000313" key="2">
    <source>
        <dbReference type="Proteomes" id="UP000249005"/>
    </source>
</evidence>
<dbReference type="Pfam" id="PF13997">
    <property type="entry name" value="YqjK"/>
    <property type="match status" value="1"/>
</dbReference>
<name>A0A2X4UWB8_9GAMM</name>
<accession>A0A2X4UWB8</accession>
<organism evidence="1 2">
    <name type="scientific">Leminorella richardii</name>
    <dbReference type="NCBI Taxonomy" id="158841"/>
    <lineage>
        <taxon>Bacteria</taxon>
        <taxon>Pseudomonadati</taxon>
        <taxon>Pseudomonadota</taxon>
        <taxon>Gammaproteobacteria</taxon>
        <taxon>Enterobacterales</taxon>
        <taxon>Budviciaceae</taxon>
        <taxon>Leminorella</taxon>
    </lineage>
</organism>